<dbReference type="EMBL" id="CP036317">
    <property type="protein sequence ID" value="QDV19261.1"/>
    <property type="molecule type" value="Genomic_DNA"/>
</dbReference>
<accession>A0A517QA58</accession>
<gene>
    <name evidence="2" type="primary">yidD</name>
    <name evidence="2" type="ORF">Enr10x_38560</name>
    <name evidence="3" type="ORF">Pan153_39260</name>
</gene>
<dbReference type="Proteomes" id="UP000315647">
    <property type="component" value="Chromosome"/>
</dbReference>
<dbReference type="NCBIfam" id="TIGR00278">
    <property type="entry name" value="membrane protein insertion efficiency factor YidD"/>
    <property type="match status" value="1"/>
</dbReference>
<dbReference type="Proteomes" id="UP000320839">
    <property type="component" value="Chromosome"/>
</dbReference>
<evidence type="ECO:0000313" key="3">
    <source>
        <dbReference type="EMBL" id="QDV19261.1"/>
    </source>
</evidence>
<keyword evidence="4" id="KW-1185">Reference proteome</keyword>
<comment type="subcellular location">
    <subcellularLocation>
        <location evidence="1">Cell membrane</location>
        <topology evidence="1">Peripheral membrane protein</topology>
        <orientation evidence="1">Cytoplasmic side</orientation>
    </subcellularLocation>
</comment>
<dbReference type="Pfam" id="PF01809">
    <property type="entry name" value="YidD"/>
    <property type="match status" value="1"/>
</dbReference>
<evidence type="ECO:0000313" key="5">
    <source>
        <dbReference type="Proteomes" id="UP000320839"/>
    </source>
</evidence>
<name>A0A517QA58_9PLAN</name>
<dbReference type="OrthoDB" id="9801753at2"/>
<dbReference type="AlphaFoldDB" id="A0A517QA58"/>
<dbReference type="EMBL" id="CP037421">
    <property type="protein sequence ID" value="QDT28512.1"/>
    <property type="molecule type" value="Genomic_DNA"/>
</dbReference>
<accession>A0A518FSD3</accession>
<dbReference type="SMART" id="SM01234">
    <property type="entry name" value="Haemolytic"/>
    <property type="match status" value="1"/>
</dbReference>
<evidence type="ECO:0000313" key="4">
    <source>
        <dbReference type="Proteomes" id="UP000315647"/>
    </source>
</evidence>
<proteinExistence type="inferred from homology"/>
<keyword evidence="1" id="KW-0472">Membrane</keyword>
<evidence type="ECO:0000313" key="2">
    <source>
        <dbReference type="EMBL" id="QDT28512.1"/>
    </source>
</evidence>
<protein>
    <recommendedName>
        <fullName evidence="1">Putative membrane protein insertion efficiency factor</fullName>
    </recommendedName>
</protein>
<comment type="similarity">
    <text evidence="1">Belongs to the UPF0161 family.</text>
</comment>
<sequence length="83" mass="9488">MRETLKRIGQFLYHLPATVLIGMVRLYQMTLSHLIGKQCRFHPTCSAYFIQAVKKYGAIRGSIKGVLRICRCHPFHPGGYDPP</sequence>
<dbReference type="HAMAP" id="MF_00386">
    <property type="entry name" value="UPF0161_YidD"/>
    <property type="match status" value="1"/>
</dbReference>
<comment type="function">
    <text evidence="1">Could be involved in insertion of integral membrane proteins into the membrane.</text>
</comment>
<dbReference type="GO" id="GO:0005886">
    <property type="term" value="C:plasma membrane"/>
    <property type="evidence" value="ECO:0007669"/>
    <property type="project" value="UniProtKB-SubCell"/>
</dbReference>
<dbReference type="PANTHER" id="PTHR33383:SF1">
    <property type="entry name" value="MEMBRANE PROTEIN INSERTION EFFICIENCY FACTOR-RELATED"/>
    <property type="match status" value="1"/>
</dbReference>
<dbReference type="InterPro" id="IPR002696">
    <property type="entry name" value="Membr_insert_effic_factor_YidD"/>
</dbReference>
<evidence type="ECO:0000256" key="1">
    <source>
        <dbReference type="HAMAP-Rule" id="MF_00386"/>
    </source>
</evidence>
<keyword evidence="1" id="KW-1003">Cell membrane</keyword>
<dbReference type="RefSeq" id="WP_145450986.1">
    <property type="nucleotide sequence ID" value="NZ_CP036317.1"/>
</dbReference>
<dbReference type="PANTHER" id="PTHR33383">
    <property type="entry name" value="MEMBRANE PROTEIN INSERTION EFFICIENCY FACTOR-RELATED"/>
    <property type="match status" value="1"/>
</dbReference>
<organism evidence="2 4">
    <name type="scientific">Gimesia panareensis</name>
    <dbReference type="NCBI Taxonomy" id="2527978"/>
    <lineage>
        <taxon>Bacteria</taxon>
        <taxon>Pseudomonadati</taxon>
        <taxon>Planctomycetota</taxon>
        <taxon>Planctomycetia</taxon>
        <taxon>Planctomycetales</taxon>
        <taxon>Planctomycetaceae</taxon>
        <taxon>Gimesia</taxon>
    </lineage>
</organism>
<reference evidence="2 4" key="1">
    <citation type="submission" date="2019-03" db="EMBL/GenBank/DDBJ databases">
        <title>Deep-cultivation of Planctomycetes and their phenomic and genomic characterization uncovers novel biology.</title>
        <authorList>
            <person name="Wiegand S."/>
            <person name="Jogler M."/>
            <person name="Boedeker C."/>
            <person name="Pinto D."/>
            <person name="Vollmers J."/>
            <person name="Rivas-Marin E."/>
            <person name="Kohn T."/>
            <person name="Peeters S.H."/>
            <person name="Heuer A."/>
            <person name="Rast P."/>
            <person name="Oberbeckmann S."/>
            <person name="Bunk B."/>
            <person name="Jeske O."/>
            <person name="Meyerdierks A."/>
            <person name="Storesund J.E."/>
            <person name="Kallscheuer N."/>
            <person name="Luecker S."/>
            <person name="Lage O.M."/>
            <person name="Pohl T."/>
            <person name="Merkel B.J."/>
            <person name="Hornburger P."/>
            <person name="Mueller R.-W."/>
            <person name="Bruemmer F."/>
            <person name="Labrenz M."/>
            <person name="Spormann A.M."/>
            <person name="Op den Camp H."/>
            <person name="Overmann J."/>
            <person name="Amann R."/>
            <person name="Jetten M.S.M."/>
            <person name="Mascher T."/>
            <person name="Medema M.H."/>
            <person name="Devos D.P."/>
            <person name="Kaster A.-K."/>
            <person name="Ovreas L."/>
            <person name="Rohde M."/>
            <person name="Galperin M.Y."/>
            <person name="Jogler C."/>
        </authorList>
    </citation>
    <scope>NUCLEOTIDE SEQUENCE [LARGE SCALE GENOMIC DNA]</scope>
    <source>
        <strain evidence="2 4">Enr10</strain>
        <strain evidence="3 5">Pan153</strain>
    </source>
</reference>